<name>A0A8H2XSU3_9AGAM</name>
<gene>
    <name evidence="2" type="ORF">RDB_LOCUS31669</name>
</gene>
<evidence type="ECO:0000256" key="1">
    <source>
        <dbReference type="SAM" id="MobiDB-lite"/>
    </source>
</evidence>
<comment type="caution">
    <text evidence="2">The sequence shown here is derived from an EMBL/GenBank/DDBJ whole genome shotgun (WGS) entry which is preliminary data.</text>
</comment>
<protein>
    <submittedName>
        <fullName evidence="2">Uncharacterized protein</fullName>
    </submittedName>
</protein>
<dbReference type="AlphaFoldDB" id="A0A8H2XSU3"/>
<dbReference type="Proteomes" id="UP000663861">
    <property type="component" value="Unassembled WGS sequence"/>
</dbReference>
<feature type="region of interest" description="Disordered" evidence="1">
    <location>
        <begin position="449"/>
        <end position="471"/>
    </location>
</feature>
<dbReference type="EMBL" id="CAJMWY010000482">
    <property type="protein sequence ID" value="CAE6435584.1"/>
    <property type="molecule type" value="Genomic_DNA"/>
</dbReference>
<evidence type="ECO:0000313" key="3">
    <source>
        <dbReference type="Proteomes" id="UP000663861"/>
    </source>
</evidence>
<organism evidence="2 3">
    <name type="scientific">Rhizoctonia solani</name>
    <dbReference type="NCBI Taxonomy" id="456999"/>
    <lineage>
        <taxon>Eukaryota</taxon>
        <taxon>Fungi</taxon>
        <taxon>Dikarya</taxon>
        <taxon>Basidiomycota</taxon>
        <taxon>Agaricomycotina</taxon>
        <taxon>Agaricomycetes</taxon>
        <taxon>Cantharellales</taxon>
        <taxon>Ceratobasidiaceae</taxon>
        <taxon>Rhizoctonia</taxon>
    </lineage>
</organism>
<sequence>MNATAYIVAPHTHFSRHDELAGALDRLFRDHRVPPAIVQYSFVNRRPSNHYNELIYILTPFSTRPTSQLLEDIGHAVAPAQARFTTLLSSHHPPVFPPLPVVALYAPPNEEDFIVARSHLPSGDDYRSKAIPGGFQSTFESKLVIHSAESNQIRSTLRASYIVKPCSDKPNTATLTITCPTTTLHHSTDSCRHPYALHSLSVTARQEPNASAGCTITPHFAPRDPRFERTCNGLRSECTWIWEVLDKQLRANGFPPCADREMAGTAPGFNDREAGVATGEFGNATNGDTKSPNAHLYCHHPISAIAPNGRPASCSSRPPTENIVINVPISSTTYPLCVTFTATLTSTAGLDAIDATHRTSQWADPQALEGLQSAFDRVHPAVQVVHHVVRVEIPDVGGMIRAGLGRGGSNDPSTDVEAERLEGPEIGVYAHRRGSNYYFGELQAHLDRDAGVVGRRGDEDEVDNSDEEEEL</sequence>
<evidence type="ECO:0000313" key="2">
    <source>
        <dbReference type="EMBL" id="CAE6435584.1"/>
    </source>
</evidence>
<feature type="compositionally biased region" description="Acidic residues" evidence="1">
    <location>
        <begin position="459"/>
        <end position="471"/>
    </location>
</feature>
<reference evidence="2" key="1">
    <citation type="submission" date="2021-01" db="EMBL/GenBank/DDBJ databases">
        <authorList>
            <person name="Kaushik A."/>
        </authorList>
    </citation>
    <scope>NUCLEOTIDE SEQUENCE</scope>
    <source>
        <strain evidence="2">AG4-RS23</strain>
    </source>
</reference>
<feature type="compositionally biased region" description="Basic and acidic residues" evidence="1">
    <location>
        <begin position="449"/>
        <end position="458"/>
    </location>
</feature>
<proteinExistence type="predicted"/>
<accession>A0A8H2XSU3</accession>